<protein>
    <submittedName>
        <fullName evidence="3">Uncharacterized protein LOC129341977 isoform X1</fullName>
    </submittedName>
</protein>
<evidence type="ECO:0000313" key="3">
    <source>
        <dbReference type="RefSeq" id="XP_054853331.1"/>
    </source>
</evidence>
<organism evidence="2 3">
    <name type="scientific">Eublepharis macularius</name>
    <name type="common">Leopard gecko</name>
    <name type="synonym">Cyrtodactylus macularius</name>
    <dbReference type="NCBI Taxonomy" id="481883"/>
    <lineage>
        <taxon>Eukaryota</taxon>
        <taxon>Metazoa</taxon>
        <taxon>Chordata</taxon>
        <taxon>Craniata</taxon>
        <taxon>Vertebrata</taxon>
        <taxon>Euteleostomi</taxon>
        <taxon>Lepidosauria</taxon>
        <taxon>Squamata</taxon>
        <taxon>Bifurcata</taxon>
        <taxon>Gekkota</taxon>
        <taxon>Eublepharidae</taxon>
        <taxon>Eublepharinae</taxon>
        <taxon>Eublepharis</taxon>
    </lineage>
</organism>
<dbReference type="Gene3D" id="2.40.320.10">
    <property type="entry name" value="Hypothetical Protein Pfu-838710-001"/>
    <property type="match status" value="1"/>
</dbReference>
<dbReference type="PANTHER" id="PTHR14586">
    <property type="entry name" value="THIAMINE-TRIPHOSPHATASE"/>
    <property type="match status" value="1"/>
</dbReference>
<feature type="compositionally biased region" description="Polar residues" evidence="1">
    <location>
        <begin position="151"/>
        <end position="162"/>
    </location>
</feature>
<dbReference type="PANTHER" id="PTHR14586:SF1">
    <property type="entry name" value="THIAMINE-TRIPHOSPHATASE"/>
    <property type="match status" value="1"/>
</dbReference>
<dbReference type="GO" id="GO:0000287">
    <property type="term" value="F:magnesium ion binding"/>
    <property type="evidence" value="ECO:0007669"/>
    <property type="project" value="TreeGrafter"/>
</dbReference>
<dbReference type="RefSeq" id="XP_054853331.1">
    <property type="nucleotide sequence ID" value="XM_054997356.1"/>
</dbReference>
<evidence type="ECO:0000313" key="2">
    <source>
        <dbReference type="Proteomes" id="UP001190640"/>
    </source>
</evidence>
<dbReference type="GeneID" id="129341977"/>
<dbReference type="KEGG" id="emc:129341977"/>
<dbReference type="Proteomes" id="UP001190640">
    <property type="component" value="Chromosome 14"/>
</dbReference>
<reference evidence="3" key="1">
    <citation type="submission" date="2025-08" db="UniProtKB">
        <authorList>
            <consortium name="RefSeq"/>
        </authorList>
    </citation>
    <scope>IDENTIFICATION</scope>
    <source>
        <tissue evidence="3">Blood</tissue>
    </source>
</reference>
<accession>A0AA97KDT9</accession>
<feature type="region of interest" description="Disordered" evidence="1">
    <location>
        <begin position="136"/>
        <end position="162"/>
    </location>
</feature>
<gene>
    <name evidence="3" type="primary">LOC129341977</name>
</gene>
<dbReference type="InterPro" id="IPR039582">
    <property type="entry name" value="THTPA"/>
</dbReference>
<dbReference type="GO" id="GO:0042357">
    <property type="term" value="P:thiamine diphosphate metabolic process"/>
    <property type="evidence" value="ECO:0007669"/>
    <property type="project" value="TreeGrafter"/>
</dbReference>
<name>A0AA97KDT9_EUBMA</name>
<proteinExistence type="predicted"/>
<dbReference type="AlphaFoldDB" id="A0AA97KDT9"/>
<keyword evidence="2" id="KW-1185">Reference proteome</keyword>
<sequence length="300" mass="34526">MAASEDRLYGLTFQLSFLPSPNIALLRLPKGGERNMEATLRKIQLRQQYWVTKGSKAKLHQVGAKCVETVAHSERYYDTALNELAMAQLWLSQRNQQWYLIIGSQEQATTENTATGESILDTGELLYQNRTYVQSSKSTVYKNPQEKKPTQSDPSGSRNNQHYDLNKTQMYIKPTSIHTELVGEHEIIMYLANFLRIDLTTEEERNMSMGDFLQRAGIYHYASNLTAYQSTYKLCDQYTVIIQREESSLKESAIVLLDVDISCICKGFEEIENLANYLEFEQQAVQSEENYLYSKTEQTI</sequence>
<dbReference type="GO" id="GO:0050333">
    <property type="term" value="F:thiamine triphosphate phosphatase activity"/>
    <property type="evidence" value="ECO:0007669"/>
    <property type="project" value="InterPro"/>
</dbReference>
<evidence type="ECO:0000256" key="1">
    <source>
        <dbReference type="SAM" id="MobiDB-lite"/>
    </source>
</evidence>